<sequence>MPTSSRQRRGRAGAAMYLRCYPYDSTGMECHRRALGWLAHRHALPEPAEYLDNGRRPADGLPQLECVARYIEWGWIRTLLIPGPFVFNLDDGKAADMADRLRGLGCRLVELPVGGPCPDAGPAEPRAFQAIRSRLLPQLDRV</sequence>
<evidence type="ECO:0000313" key="2">
    <source>
        <dbReference type="Proteomes" id="UP001432014"/>
    </source>
</evidence>
<organism evidence="1 2">
    <name type="scientific">Kitasatospora herbaricolor</name>
    <dbReference type="NCBI Taxonomy" id="68217"/>
    <lineage>
        <taxon>Bacteria</taxon>
        <taxon>Bacillati</taxon>
        <taxon>Actinomycetota</taxon>
        <taxon>Actinomycetes</taxon>
        <taxon>Kitasatosporales</taxon>
        <taxon>Streptomycetaceae</taxon>
        <taxon>Kitasatospora</taxon>
    </lineage>
</organism>
<evidence type="ECO:0008006" key="3">
    <source>
        <dbReference type="Google" id="ProtNLM"/>
    </source>
</evidence>
<proteinExistence type="predicted"/>
<dbReference type="Proteomes" id="UP001432014">
    <property type="component" value="Chromosome"/>
</dbReference>
<gene>
    <name evidence="1" type="ORF">OG469_33530</name>
</gene>
<reference evidence="1 2" key="1">
    <citation type="submission" date="2022-10" db="EMBL/GenBank/DDBJ databases">
        <title>The complete genomes of actinobacterial strains from the NBC collection.</title>
        <authorList>
            <person name="Joergensen T.S."/>
            <person name="Alvarez Arevalo M."/>
            <person name="Sterndorff E.B."/>
            <person name="Faurdal D."/>
            <person name="Vuksanovic O."/>
            <person name="Mourched A.-S."/>
            <person name="Charusanti P."/>
            <person name="Shaw S."/>
            <person name="Blin K."/>
            <person name="Weber T."/>
        </authorList>
    </citation>
    <scope>NUCLEOTIDE SEQUENCE [LARGE SCALE GENOMIC DNA]</scope>
    <source>
        <strain evidence="1 2">NBC_01247</strain>
    </source>
</reference>
<dbReference type="RefSeq" id="WP_329493919.1">
    <property type="nucleotide sequence ID" value="NZ_CP108460.1"/>
</dbReference>
<keyword evidence="2" id="KW-1185">Reference proteome</keyword>
<evidence type="ECO:0000313" key="1">
    <source>
        <dbReference type="EMBL" id="WUS59984.1"/>
    </source>
</evidence>
<protein>
    <recommendedName>
        <fullName evidence="3">Resolvase/invertase-type recombinase catalytic domain-containing protein</fullName>
    </recommendedName>
</protein>
<dbReference type="EMBL" id="CP108482">
    <property type="protein sequence ID" value="WUS59984.1"/>
    <property type="molecule type" value="Genomic_DNA"/>
</dbReference>
<accession>A0ABZ1WH31</accession>
<name>A0ABZ1WH31_9ACTN</name>